<evidence type="ECO:0000313" key="4">
    <source>
        <dbReference type="EMBL" id="KAG0277689.1"/>
    </source>
</evidence>
<accession>A0ABQ7JK65</accession>
<dbReference type="InterPro" id="IPR007111">
    <property type="entry name" value="NACHT_NTPase"/>
</dbReference>
<organism evidence="4 5">
    <name type="scientific">Linnemannia gamsii</name>
    <dbReference type="NCBI Taxonomy" id="64522"/>
    <lineage>
        <taxon>Eukaryota</taxon>
        <taxon>Fungi</taxon>
        <taxon>Fungi incertae sedis</taxon>
        <taxon>Mucoromycota</taxon>
        <taxon>Mortierellomycotina</taxon>
        <taxon>Mortierellomycetes</taxon>
        <taxon>Mortierellales</taxon>
        <taxon>Mortierellaceae</taxon>
        <taxon>Linnemannia</taxon>
    </lineage>
</organism>
<dbReference type="InterPro" id="IPR056251">
    <property type="entry name" value="Arm_rpt_dom"/>
</dbReference>
<evidence type="ECO:0000259" key="3">
    <source>
        <dbReference type="Pfam" id="PF23948"/>
    </source>
</evidence>
<dbReference type="InterPro" id="IPR027417">
    <property type="entry name" value="P-loop_NTPase"/>
</dbReference>
<feature type="compositionally biased region" description="Gly residues" evidence="1">
    <location>
        <begin position="1069"/>
        <end position="1110"/>
    </location>
</feature>
<evidence type="ECO:0000256" key="1">
    <source>
        <dbReference type="SAM" id="MobiDB-lite"/>
    </source>
</evidence>
<dbReference type="Pfam" id="PF23948">
    <property type="entry name" value="ARM_5"/>
    <property type="match status" value="1"/>
</dbReference>
<sequence length="1292" mass="143482">MTVLSSDDLSPQAVTASLLEVPWRGDRKSHSSTASVNIVSQESGEVAGKGYSSDSGLFSTLIRKVRQFGKSKSKKSVHVLPSGSAMTMGTTTPDIVITQELTGTPGVLKFLPNPADDLRAPQYRGLDPFYSNDKGLSSLPRTSKIRRDIFVTNTSKPTVRCALSANPRARFESTLQLAFCAILLSKEPLSLNPQDDAVDTSLLDHTGRQWWSAIKVDPLAQSHIRWLISKLVAEFIKGSSIVSAAISEVVVLGPVLCREDFRALLSCFLAKFNERRLLDVDLLQGIVQLMQSGSPGLLVDDDMVQVLRSLRKRLQETHVPTKNHVFQIVFAISKVLEVMVRGGIEGLDRQRDHQSLLTVLRTLKGVDDDALLKFQVMYAYQTLLYLPDDETSWQAFLRYAESIAVGSSAVASVFKLDPKNALDAVEHLQQVAGNAVDVVKFNIDGIHAFEATVDGTVQTAEKDCCSGPKQAWFLTLQAARVFVEDGRLIEFNQLVCDAACRSNLNFQHGICQILGEMAVSPLWDITSRQRAVEFLGELYKVDAGQQKDTDVKQWIVSILSQISNVALHIVSASARTLLDELQREHVVIDTEDLHLLRTRLPLPVSSPLLRRSLDVPYINYDLESMRLQRLGERLFPISIPLRAKAKSSDKVSIPLMETVLNFVESDRRVFLVLGDSGSGKSTFCRQLERELWNNGSRIPLFIDLSSIHQPNIDLIKKHLENQHRISDSIIQELMRHQRFVLICDGYDESRLTANLYITNHLSQLDVKLVISCRNTFLHRDYQGRFHPRERDRYHNRASDRLEEATIAPLSEADIKEFIRQYVQDPAAQQYLSDITLSSHIDYWEKLSVVPDVLNLVKNPFLLTLALQALPSLPINTRDPTMLKVLQHDLYDGFIQEWIGTNKKRLQQAILAEDVCTERDDLLNDGFEWCVTDYLKRLADAIYQHQEGRPVVLYSRDHPEDWKVEFFGQGIRAKLLREASPLTREGIQHWFIHKSLLEYFYARSYYDPDDSDDEDDDFYGDGDDSCGGGGKSLGDRADGLNDDKGGSMGGNDGSTGGSGEQTGGNRDSTGGNGNSTGGNGNSTGGNGDSTGGNGDSTGGNGGSIGGTGDSGDGNNSHGEKDSPNRDGDDSHHGKDASSPKMKSKYSKPRSSTSSDPFSKRSLFNEPAVLQFLIERTRVDLRLKKRLFASIERSKSSPTPSVAAANAITILYKVGERFNNLDLSGVLIPSDYIVNESREFMETELVSMLSQLTPRVWLPSSDPMLWIPTLPPTSAPKRPLPNVIDKLEATNHPT</sequence>
<dbReference type="Pfam" id="PF05729">
    <property type="entry name" value="NACHT"/>
    <property type="match status" value="1"/>
</dbReference>
<dbReference type="SUPFAM" id="SSF52540">
    <property type="entry name" value="P-loop containing nucleoside triphosphate hydrolases"/>
    <property type="match status" value="2"/>
</dbReference>
<evidence type="ECO:0000259" key="2">
    <source>
        <dbReference type="Pfam" id="PF05729"/>
    </source>
</evidence>
<comment type="caution">
    <text evidence="4">The sequence shown here is derived from an EMBL/GenBank/DDBJ whole genome shotgun (WGS) entry which is preliminary data.</text>
</comment>
<feature type="compositionally biased region" description="Low complexity" evidence="1">
    <location>
        <begin position="1147"/>
        <end position="1158"/>
    </location>
</feature>
<proteinExistence type="predicted"/>
<feature type="compositionally biased region" description="Basic and acidic residues" evidence="1">
    <location>
        <begin position="1032"/>
        <end position="1044"/>
    </location>
</feature>
<evidence type="ECO:0008006" key="6">
    <source>
        <dbReference type="Google" id="ProtNLM"/>
    </source>
</evidence>
<evidence type="ECO:0000313" key="5">
    <source>
        <dbReference type="Proteomes" id="UP001194696"/>
    </source>
</evidence>
<feature type="non-terminal residue" evidence="4">
    <location>
        <position position="1292"/>
    </location>
</feature>
<protein>
    <recommendedName>
        <fullName evidence="6">NACHT domain-containing protein</fullName>
    </recommendedName>
</protein>
<feature type="region of interest" description="Disordered" evidence="1">
    <location>
        <begin position="1011"/>
        <end position="1158"/>
    </location>
</feature>
<reference evidence="4 5" key="1">
    <citation type="journal article" date="2020" name="Fungal Divers.">
        <title>Resolving the Mortierellaceae phylogeny through synthesis of multi-gene phylogenetics and phylogenomics.</title>
        <authorList>
            <person name="Vandepol N."/>
            <person name="Liber J."/>
            <person name="Desiro A."/>
            <person name="Na H."/>
            <person name="Kennedy M."/>
            <person name="Barry K."/>
            <person name="Grigoriev I.V."/>
            <person name="Miller A.N."/>
            <person name="O'Donnell K."/>
            <person name="Stajich J.E."/>
            <person name="Bonito G."/>
        </authorList>
    </citation>
    <scope>NUCLEOTIDE SEQUENCE [LARGE SCALE GENOMIC DNA]</scope>
    <source>
        <strain evidence="4 5">AD045</strain>
    </source>
</reference>
<keyword evidence="5" id="KW-1185">Reference proteome</keyword>
<feature type="compositionally biased region" description="Gly residues" evidence="1">
    <location>
        <begin position="1045"/>
        <end position="1061"/>
    </location>
</feature>
<name>A0ABQ7JK65_9FUNG</name>
<feature type="compositionally biased region" description="Basic and acidic residues" evidence="1">
    <location>
        <begin position="1116"/>
        <end position="1136"/>
    </location>
</feature>
<feature type="compositionally biased region" description="Acidic residues" evidence="1">
    <location>
        <begin position="1011"/>
        <end position="1023"/>
    </location>
</feature>
<feature type="domain" description="Arm-like repeat" evidence="3">
    <location>
        <begin position="220"/>
        <end position="564"/>
    </location>
</feature>
<dbReference type="EMBL" id="JAAAIM010001534">
    <property type="protein sequence ID" value="KAG0277689.1"/>
    <property type="molecule type" value="Genomic_DNA"/>
</dbReference>
<dbReference type="Gene3D" id="3.40.50.300">
    <property type="entry name" value="P-loop containing nucleotide triphosphate hydrolases"/>
    <property type="match status" value="1"/>
</dbReference>
<dbReference type="Proteomes" id="UP001194696">
    <property type="component" value="Unassembled WGS sequence"/>
</dbReference>
<feature type="domain" description="NACHT" evidence="2">
    <location>
        <begin position="668"/>
        <end position="824"/>
    </location>
</feature>
<gene>
    <name evidence="4" type="ORF">BGZ96_002758</name>
</gene>